<sequence length="404" mass="43611">MSTIALGSTLLATGLFWQTGGSGAAEAKQRARKLAEASLGSASEGGANRGVWTFICIRDTTPSQFGLSDDTLNHKPGMASAAAILADAIPGSWAGIFAVPEGWYYAETRRGYIQPDGDHLYPADRMDDARQAIEMALREGRCETFFAPADFGIANAEEKKFSDIAHLPRRSFLAPNRLQPLAGKFPIRWQYAAAVALFGGCATAAWQLWPQVFSPPAPAVQMTMPWESRQSGISVIQQCGTAILSYPDLPGFGFRHAECQEGRVSYTYAPFAQSAMRWLMLMAPPKDCTVRADTGKEAVATCALPAGAPRIGRLKPLNQDEARRAIWQATGGLGLEVKLSLTPPPPPSNGPPPSPFRVMDLTVSGPLPPVDLIRGLMTVPTLTVETMSFTTPRSWSLKGRVYVR</sequence>
<gene>
    <name evidence="1" type="ORF">CWS72_27000</name>
</gene>
<proteinExistence type="predicted"/>
<dbReference type="RefSeq" id="WP_101253773.1">
    <property type="nucleotide sequence ID" value="NZ_PIUM01000063.1"/>
</dbReference>
<protein>
    <submittedName>
        <fullName evidence="1">Uncharacterized protein</fullName>
    </submittedName>
</protein>
<dbReference type="Pfam" id="PF06864">
    <property type="entry name" value="PAP_PilO"/>
    <property type="match status" value="1"/>
</dbReference>
<evidence type="ECO:0000313" key="1">
    <source>
        <dbReference type="EMBL" id="PKU21397.1"/>
    </source>
</evidence>
<dbReference type="OrthoDB" id="8479591at2"/>
<dbReference type="Proteomes" id="UP000233293">
    <property type="component" value="Unassembled WGS sequence"/>
</dbReference>
<dbReference type="AlphaFoldDB" id="A0A2N3PLX3"/>
<name>A0A2N3PLX3_9PROT</name>
<reference evidence="2" key="1">
    <citation type="submission" date="2017-12" db="EMBL/GenBank/DDBJ databases">
        <title>Draft genome sequence of Telmatospirillum siberiense 26-4b1T, an acidotolerant peatland alphaproteobacterium potentially involved in sulfur cycling.</title>
        <authorList>
            <person name="Hausmann B."/>
            <person name="Pjevac P."/>
            <person name="Schreck K."/>
            <person name="Herbold C.W."/>
            <person name="Daims H."/>
            <person name="Wagner M."/>
            <person name="Pester M."/>
            <person name="Loy A."/>
        </authorList>
    </citation>
    <scope>NUCLEOTIDE SEQUENCE [LARGE SCALE GENOMIC DNA]</scope>
    <source>
        <strain evidence="2">26-4b1</strain>
    </source>
</reference>
<dbReference type="InterPro" id="IPR009663">
    <property type="entry name" value="PAP_PilO"/>
</dbReference>
<dbReference type="EMBL" id="PIUM01000063">
    <property type="protein sequence ID" value="PKU21397.1"/>
    <property type="molecule type" value="Genomic_DNA"/>
</dbReference>
<evidence type="ECO:0000313" key="2">
    <source>
        <dbReference type="Proteomes" id="UP000233293"/>
    </source>
</evidence>
<organism evidence="1 2">
    <name type="scientific">Telmatospirillum siberiense</name>
    <dbReference type="NCBI Taxonomy" id="382514"/>
    <lineage>
        <taxon>Bacteria</taxon>
        <taxon>Pseudomonadati</taxon>
        <taxon>Pseudomonadota</taxon>
        <taxon>Alphaproteobacteria</taxon>
        <taxon>Rhodospirillales</taxon>
        <taxon>Rhodospirillaceae</taxon>
        <taxon>Telmatospirillum</taxon>
    </lineage>
</organism>
<keyword evidence="2" id="KW-1185">Reference proteome</keyword>
<comment type="caution">
    <text evidence="1">The sequence shown here is derived from an EMBL/GenBank/DDBJ whole genome shotgun (WGS) entry which is preliminary data.</text>
</comment>
<accession>A0A2N3PLX3</accession>